<sequence>MRTLISILTGNGLPTPGARIPLFPVQNCRFRLQKRPFSPQNLPNLPPAAYGYVGSQYRPPFCPNRHIPADINHDKEKGCGVKYDLCQWPSWYRRPMSTQDNWRSAEDVDHFGGERLAGGGGGAFKASRTIGSCWESCWTMLLVGGFSRGSPIYPTTFILALLHTHLTSPSSALKTPILRAAQISSLTYSGSPNVFHERESLVSPETKSNEAKRYLFVWLCSMFALNFCSRCLIKQNLESNARISKTRVMRKLLSRSIRSIVNERPDGLVTVSLMAQKLFVHAIHEPIARTTNSIPEWSGKRRCNGNENYLNFRMMAPWKYGAILQLPCAGSVTPSEIAEKSSYRFARMKRFGYRERIMPTLHEGSFSTVSSKASSLQQ</sequence>
<evidence type="ECO:0000313" key="2">
    <source>
        <dbReference type="Proteomes" id="UP001159363"/>
    </source>
</evidence>
<evidence type="ECO:0000313" key="1">
    <source>
        <dbReference type="EMBL" id="KAJ8885464.1"/>
    </source>
</evidence>
<name>A0ABQ9HM50_9NEOP</name>
<organism evidence="1 2">
    <name type="scientific">Dryococelus australis</name>
    <dbReference type="NCBI Taxonomy" id="614101"/>
    <lineage>
        <taxon>Eukaryota</taxon>
        <taxon>Metazoa</taxon>
        <taxon>Ecdysozoa</taxon>
        <taxon>Arthropoda</taxon>
        <taxon>Hexapoda</taxon>
        <taxon>Insecta</taxon>
        <taxon>Pterygota</taxon>
        <taxon>Neoptera</taxon>
        <taxon>Polyneoptera</taxon>
        <taxon>Phasmatodea</taxon>
        <taxon>Verophasmatodea</taxon>
        <taxon>Anareolatae</taxon>
        <taxon>Phasmatidae</taxon>
        <taxon>Eurycanthinae</taxon>
        <taxon>Dryococelus</taxon>
    </lineage>
</organism>
<gene>
    <name evidence="1" type="ORF">PR048_011661</name>
</gene>
<dbReference type="Proteomes" id="UP001159363">
    <property type="component" value="Chromosome X"/>
</dbReference>
<proteinExistence type="predicted"/>
<dbReference type="EMBL" id="JARBHB010000004">
    <property type="protein sequence ID" value="KAJ8885464.1"/>
    <property type="molecule type" value="Genomic_DNA"/>
</dbReference>
<protein>
    <submittedName>
        <fullName evidence="1">Uncharacterized protein</fullName>
    </submittedName>
</protein>
<comment type="caution">
    <text evidence="1">The sequence shown here is derived from an EMBL/GenBank/DDBJ whole genome shotgun (WGS) entry which is preliminary data.</text>
</comment>
<reference evidence="1 2" key="1">
    <citation type="submission" date="2023-02" db="EMBL/GenBank/DDBJ databases">
        <title>LHISI_Scaffold_Assembly.</title>
        <authorList>
            <person name="Stuart O.P."/>
            <person name="Cleave R."/>
            <person name="Magrath M.J.L."/>
            <person name="Mikheyev A.S."/>
        </authorList>
    </citation>
    <scope>NUCLEOTIDE SEQUENCE [LARGE SCALE GENOMIC DNA]</scope>
    <source>
        <strain evidence="1">Daus_M_001</strain>
        <tissue evidence="1">Leg muscle</tissue>
    </source>
</reference>
<keyword evidence="2" id="KW-1185">Reference proteome</keyword>
<accession>A0ABQ9HM50</accession>